<name>A0A6D2GBJ6_SALER</name>
<proteinExistence type="predicted"/>
<accession>A0A6D2GBJ6</accession>
<organism evidence="1 2">
    <name type="scientific">Salmonella enterica subsp. salamae</name>
    <dbReference type="NCBI Taxonomy" id="59202"/>
    <lineage>
        <taxon>Bacteria</taxon>
        <taxon>Pseudomonadati</taxon>
        <taxon>Pseudomonadota</taxon>
        <taxon>Gammaproteobacteria</taxon>
        <taxon>Enterobacterales</taxon>
        <taxon>Enterobacteriaceae</taxon>
        <taxon>Salmonella</taxon>
    </lineage>
</organism>
<gene>
    <name evidence="1" type="ORF">NCTC5773_03876</name>
</gene>
<dbReference type="Proteomes" id="UP000267858">
    <property type="component" value="Chromosome"/>
</dbReference>
<reference evidence="1 2" key="1">
    <citation type="submission" date="2018-12" db="EMBL/GenBank/DDBJ databases">
        <authorList>
            <consortium name="Pathogen Informatics"/>
        </authorList>
    </citation>
    <scope>NUCLEOTIDE SEQUENCE [LARGE SCALE GENOMIC DNA]</scope>
    <source>
        <strain evidence="1 2">NCTC5773</strain>
    </source>
</reference>
<protein>
    <submittedName>
        <fullName evidence="1">Uncharacterized protein</fullName>
    </submittedName>
</protein>
<dbReference type="EMBL" id="LR134141">
    <property type="protein sequence ID" value="VEA05746.1"/>
    <property type="molecule type" value="Genomic_DNA"/>
</dbReference>
<evidence type="ECO:0000313" key="2">
    <source>
        <dbReference type="Proteomes" id="UP000267858"/>
    </source>
</evidence>
<dbReference type="AlphaFoldDB" id="A0A6D2GBJ6"/>
<evidence type="ECO:0000313" key="1">
    <source>
        <dbReference type="EMBL" id="VEA05746.1"/>
    </source>
</evidence>
<sequence>MLTKIDKTLHIINKAYWHMICHSFYGDYVMQRKAKRGYRIATGLSPDRSKLTITSRAAGNRPFAGRRQSAPQIATVSTSTRRVAGVGSHRRISIESQNRLFYRTGAAAAGHVINMELHGELLLCGNCCQSGPCQCGKVKRNVRTYRRFASPWRRGRRNTAPVRASGSLSSGCPSVCRMGQSGSASPAQQ</sequence>